<name>A0ABT4VMA5_9HYPH</name>
<dbReference type="Pfam" id="PF09898">
    <property type="entry name" value="DUF2125"/>
    <property type="match status" value="1"/>
</dbReference>
<accession>A0ABT4VMA5</accession>
<keyword evidence="1" id="KW-0812">Transmembrane</keyword>
<protein>
    <submittedName>
        <fullName evidence="2">DUF2125 domain-containing protein</fullName>
    </submittedName>
</protein>
<proteinExistence type="predicted"/>
<evidence type="ECO:0000256" key="1">
    <source>
        <dbReference type="SAM" id="Phobius"/>
    </source>
</evidence>
<dbReference type="InterPro" id="IPR018666">
    <property type="entry name" value="DUF2125"/>
</dbReference>
<keyword evidence="1" id="KW-1133">Transmembrane helix</keyword>
<keyword evidence="1" id="KW-0472">Membrane</keyword>
<dbReference type="RefSeq" id="WP_271089483.1">
    <property type="nucleotide sequence ID" value="NZ_JAPJZH010000005.1"/>
</dbReference>
<feature type="transmembrane region" description="Helical" evidence="1">
    <location>
        <begin position="16"/>
        <end position="37"/>
    </location>
</feature>
<evidence type="ECO:0000313" key="3">
    <source>
        <dbReference type="Proteomes" id="UP001148313"/>
    </source>
</evidence>
<evidence type="ECO:0000313" key="2">
    <source>
        <dbReference type="EMBL" id="MDA4845801.1"/>
    </source>
</evidence>
<sequence length="338" mass="36205">MARSSGKKPAKSSRRFLWLAIGIVVAIGAYTGVWFYLADQLESRSQFLLSDLRDQNVTADCRDMDVRGYPFRLGLYCTSVLAKDNVADTTVTAGSFRSAAQVYKPNHIVSELDGPVSVEAAIGLLADLDWEVLRSSTVFNLSGLDRASLETRNLQAAITLPGETDPVEVAAASSELHARQNSADLDAVLRLNTASLVFGGVLDTSTTFDMQADLTLGDRAWLLSGGGRTEQQPWRNLSASLNSLNADLNNGAGLSIEGPFSIDAEGYLTGKFNLEIRDMKAWQEFIGTVFPDMSDDIANAAGIAVSINGGGSNLSLPINVDKGTVRIGFIQLGKIPPL</sequence>
<comment type="caution">
    <text evidence="2">The sequence shown here is derived from an EMBL/GenBank/DDBJ whole genome shotgun (WGS) entry which is preliminary data.</text>
</comment>
<reference evidence="2" key="1">
    <citation type="submission" date="2022-11" db="EMBL/GenBank/DDBJ databases">
        <title>Hoeflea poritis sp. nov., isolated from scleractinian coral Porites lutea.</title>
        <authorList>
            <person name="Zhang G."/>
            <person name="Wei Q."/>
            <person name="Cai L."/>
        </authorList>
    </citation>
    <scope>NUCLEOTIDE SEQUENCE</scope>
    <source>
        <strain evidence="2">E7-10</strain>
    </source>
</reference>
<keyword evidence="3" id="KW-1185">Reference proteome</keyword>
<organism evidence="2 3">
    <name type="scientific">Hoeflea poritis</name>
    <dbReference type="NCBI Taxonomy" id="2993659"/>
    <lineage>
        <taxon>Bacteria</taxon>
        <taxon>Pseudomonadati</taxon>
        <taxon>Pseudomonadota</taxon>
        <taxon>Alphaproteobacteria</taxon>
        <taxon>Hyphomicrobiales</taxon>
        <taxon>Rhizobiaceae</taxon>
        <taxon>Hoeflea</taxon>
    </lineage>
</organism>
<dbReference type="Proteomes" id="UP001148313">
    <property type="component" value="Unassembled WGS sequence"/>
</dbReference>
<dbReference type="EMBL" id="JAPJZH010000005">
    <property type="protein sequence ID" value="MDA4845801.1"/>
    <property type="molecule type" value="Genomic_DNA"/>
</dbReference>
<gene>
    <name evidence="2" type="ORF">OOZ53_10605</name>
</gene>